<feature type="domain" description="DUF7282" evidence="2">
    <location>
        <begin position="83"/>
        <end position="178"/>
    </location>
</feature>
<evidence type="ECO:0000256" key="1">
    <source>
        <dbReference type="SAM" id="MobiDB-lite"/>
    </source>
</evidence>
<reference evidence="3 4" key="1">
    <citation type="journal article" date="2016" name="Nat. Commun.">
        <title>Thousands of microbial genomes shed light on interconnected biogeochemical processes in an aquifer system.</title>
        <authorList>
            <person name="Anantharaman K."/>
            <person name="Brown C.T."/>
            <person name="Hug L.A."/>
            <person name="Sharon I."/>
            <person name="Castelle C.J."/>
            <person name="Probst A.J."/>
            <person name="Thomas B.C."/>
            <person name="Singh A."/>
            <person name="Wilkins M.J."/>
            <person name="Karaoz U."/>
            <person name="Brodie E.L."/>
            <person name="Williams K.H."/>
            <person name="Hubbard S.S."/>
            <person name="Banfield J.F."/>
        </authorList>
    </citation>
    <scope>NUCLEOTIDE SEQUENCE [LARGE SCALE GENOMIC DNA]</scope>
</reference>
<comment type="caution">
    <text evidence="3">The sequence shown here is derived from an EMBL/GenBank/DDBJ whole genome shotgun (WGS) entry which is preliminary data.</text>
</comment>
<sequence length="184" mass="19545">MEKVAEYKYMILVGVVAFALGFGVSSLIGSRSEGSKAGDDRVTPSDTSDMENLPPLPFSNKPTDSSRDASKTMGSVLVGDNAIAVDEQSAGDVVVSMVTLAEPAWVVIHEDRNGAPGNILGAGWFPAGDNRNVSMTLLRKTEPGKVYYAMIHADAGADKKFAKESDMPIKDPSGAVLMMKFSTR</sequence>
<dbReference type="AlphaFoldDB" id="A0A1G2G6P3"/>
<evidence type="ECO:0000313" key="4">
    <source>
        <dbReference type="Proteomes" id="UP000177785"/>
    </source>
</evidence>
<feature type="region of interest" description="Disordered" evidence="1">
    <location>
        <begin position="30"/>
        <end position="71"/>
    </location>
</feature>
<gene>
    <name evidence="3" type="ORF">A2756_03065</name>
</gene>
<dbReference type="InterPro" id="IPR055706">
    <property type="entry name" value="Slg1/2_DUF7282"/>
</dbReference>
<dbReference type="Proteomes" id="UP000177785">
    <property type="component" value="Unassembled WGS sequence"/>
</dbReference>
<dbReference type="EMBL" id="MHNL01000005">
    <property type="protein sequence ID" value="OGZ45863.1"/>
    <property type="molecule type" value="Genomic_DNA"/>
</dbReference>
<feature type="compositionally biased region" description="Basic and acidic residues" evidence="1">
    <location>
        <begin position="33"/>
        <end position="43"/>
    </location>
</feature>
<accession>A0A1G2G6P3</accession>
<name>A0A1G2G6P3_9BACT</name>
<dbReference type="STRING" id="1802115.A2756_03065"/>
<evidence type="ECO:0000259" key="2">
    <source>
        <dbReference type="Pfam" id="PF23951"/>
    </source>
</evidence>
<dbReference type="Pfam" id="PF23951">
    <property type="entry name" value="DUF7282"/>
    <property type="match status" value="1"/>
</dbReference>
<proteinExistence type="predicted"/>
<evidence type="ECO:0000313" key="3">
    <source>
        <dbReference type="EMBL" id="OGZ45863.1"/>
    </source>
</evidence>
<protein>
    <recommendedName>
        <fullName evidence="2">DUF7282 domain-containing protein</fullName>
    </recommendedName>
</protein>
<organism evidence="3 4">
    <name type="scientific">Candidatus Ryanbacteria bacterium RIFCSPHIGHO2_01_FULL_48_27</name>
    <dbReference type="NCBI Taxonomy" id="1802115"/>
    <lineage>
        <taxon>Bacteria</taxon>
        <taxon>Candidatus Ryaniibacteriota</taxon>
    </lineage>
</organism>